<gene>
    <name evidence="5" type="ORF">B0I32_10968</name>
</gene>
<keyword evidence="6" id="KW-1185">Reference proteome</keyword>
<dbReference type="Gene3D" id="1.25.40.10">
    <property type="entry name" value="Tetratricopeptide repeat domain"/>
    <property type="match status" value="1"/>
</dbReference>
<dbReference type="PANTHER" id="PTHR16305">
    <property type="entry name" value="TESTICULAR SOLUBLE ADENYLYL CYCLASE"/>
    <property type="match status" value="1"/>
</dbReference>
<feature type="region of interest" description="Disordered" evidence="3">
    <location>
        <begin position="548"/>
        <end position="570"/>
    </location>
</feature>
<feature type="domain" description="Orc1-like AAA ATPase" evidence="4">
    <location>
        <begin position="10"/>
        <end position="142"/>
    </location>
</feature>
<proteinExistence type="predicted"/>
<protein>
    <submittedName>
        <fullName evidence="5">Putative ATPase</fullName>
    </submittedName>
</protein>
<accession>A0A2T0MY31</accession>
<dbReference type="SUPFAM" id="SSF52540">
    <property type="entry name" value="P-loop containing nucleoside triphosphate hydrolases"/>
    <property type="match status" value="1"/>
</dbReference>
<comment type="caution">
    <text evidence="5">The sequence shown here is derived from an EMBL/GenBank/DDBJ whole genome shotgun (WGS) entry which is preliminary data.</text>
</comment>
<dbReference type="GO" id="GO:0005524">
    <property type="term" value="F:ATP binding"/>
    <property type="evidence" value="ECO:0007669"/>
    <property type="project" value="UniProtKB-KW"/>
</dbReference>
<dbReference type="AlphaFoldDB" id="A0A2T0MY31"/>
<evidence type="ECO:0000256" key="1">
    <source>
        <dbReference type="ARBA" id="ARBA00022741"/>
    </source>
</evidence>
<dbReference type="Proteomes" id="UP000238312">
    <property type="component" value="Unassembled WGS sequence"/>
</dbReference>
<dbReference type="PANTHER" id="PTHR16305:SF35">
    <property type="entry name" value="TRANSCRIPTIONAL ACTIVATOR DOMAIN"/>
    <property type="match status" value="1"/>
</dbReference>
<dbReference type="EMBL" id="PVNG01000009">
    <property type="protein sequence ID" value="PRX64140.1"/>
    <property type="molecule type" value="Genomic_DNA"/>
</dbReference>
<dbReference type="InterPro" id="IPR027417">
    <property type="entry name" value="P-loop_NTPase"/>
</dbReference>
<feature type="compositionally biased region" description="Basic residues" evidence="3">
    <location>
        <begin position="548"/>
        <end position="559"/>
    </location>
</feature>
<dbReference type="GO" id="GO:0004016">
    <property type="term" value="F:adenylate cyclase activity"/>
    <property type="evidence" value="ECO:0007669"/>
    <property type="project" value="TreeGrafter"/>
</dbReference>
<dbReference type="InterPro" id="IPR011990">
    <property type="entry name" value="TPR-like_helical_dom_sf"/>
</dbReference>
<dbReference type="InterPro" id="IPR041664">
    <property type="entry name" value="AAA_16"/>
</dbReference>
<dbReference type="GO" id="GO:0005737">
    <property type="term" value="C:cytoplasm"/>
    <property type="evidence" value="ECO:0007669"/>
    <property type="project" value="TreeGrafter"/>
</dbReference>
<dbReference type="RefSeq" id="WP_106242102.1">
    <property type="nucleotide sequence ID" value="NZ_PVNG01000009.1"/>
</dbReference>
<dbReference type="SUPFAM" id="SSF48452">
    <property type="entry name" value="TPR-like"/>
    <property type="match status" value="1"/>
</dbReference>
<organism evidence="5 6">
    <name type="scientific">Nonomuraea fuscirosea</name>
    <dbReference type="NCBI Taxonomy" id="1291556"/>
    <lineage>
        <taxon>Bacteria</taxon>
        <taxon>Bacillati</taxon>
        <taxon>Actinomycetota</taxon>
        <taxon>Actinomycetes</taxon>
        <taxon>Streptosporangiales</taxon>
        <taxon>Streptosporangiaceae</taxon>
        <taxon>Nonomuraea</taxon>
    </lineage>
</organism>
<sequence length="570" mass="61540">MGGTILEREDELGSTARTAGDGAGSVVLISGEAGIGKSSLVEAIRRVLPAEGRLLVGYCDDLATPRVLGPLRDLIGSVGSTLTRALERRDRGEVLEALRDELGWTDHPTVLAVEDVHWADEATFDVLRYLVRRAARLPLVLVLTYRDDELSAGHPLRQLLGLASRVGPVRRLRLARLSAAAVRQLSAAADVGADIDADEVFAITSGNPYFVTEVLAAGDATTVPVTIADAVQARVAHLDPATLESLERLAVVPLGVQPWLIEALVPAGPAALAPAERHGLLAVTPSRVSFHHELIRRAVVDSMPTARRMAANRSVLAALLARPGTDVSRVMHHAAQAGDTAVILRYGPIAAEEASAAGAHRETAAHLRLVLDQQPILEPRAEAKLWEGFAIESYTIDAPGGRRPGGPKARCRAAARRRAARLRRLLALAGRDAEAVVVAERAIELGKETPGTLSHALNNLAMALWQSGDARARSTMEESLRVALAADEPEHACRAYINLILYYLELPHLGDARRLLPEGIEFAERSDFVRFSRYLQVALGRCISRRRTGTRSYRPRRTHSTAPRRCGAPR</sequence>
<evidence type="ECO:0000256" key="3">
    <source>
        <dbReference type="SAM" id="MobiDB-lite"/>
    </source>
</evidence>
<keyword evidence="2" id="KW-0067">ATP-binding</keyword>
<evidence type="ECO:0000259" key="4">
    <source>
        <dbReference type="Pfam" id="PF13191"/>
    </source>
</evidence>
<keyword evidence="1" id="KW-0547">Nucleotide-binding</keyword>
<evidence type="ECO:0000256" key="2">
    <source>
        <dbReference type="ARBA" id="ARBA00022840"/>
    </source>
</evidence>
<dbReference type="Pfam" id="PF13191">
    <property type="entry name" value="AAA_16"/>
    <property type="match status" value="1"/>
</dbReference>
<evidence type="ECO:0000313" key="6">
    <source>
        <dbReference type="Proteomes" id="UP000238312"/>
    </source>
</evidence>
<evidence type="ECO:0000313" key="5">
    <source>
        <dbReference type="EMBL" id="PRX64140.1"/>
    </source>
</evidence>
<reference evidence="5 6" key="1">
    <citation type="submission" date="2018-03" db="EMBL/GenBank/DDBJ databases">
        <title>Genomic Encyclopedia of Type Strains, Phase III (KMG-III): the genomes of soil and plant-associated and newly described type strains.</title>
        <authorList>
            <person name="Whitman W."/>
        </authorList>
    </citation>
    <scope>NUCLEOTIDE SEQUENCE [LARGE SCALE GENOMIC DNA]</scope>
    <source>
        <strain evidence="5 6">CGMCC 4.7104</strain>
    </source>
</reference>
<dbReference type="OrthoDB" id="5476461at2"/>
<name>A0A2T0MY31_9ACTN</name>